<dbReference type="PROSITE" id="PS51084">
    <property type="entry name" value="HIT_2"/>
    <property type="match status" value="1"/>
</dbReference>
<evidence type="ECO:0000313" key="4">
    <source>
        <dbReference type="Proteomes" id="UP000533476"/>
    </source>
</evidence>
<dbReference type="Pfam" id="PF01230">
    <property type="entry name" value="HIT"/>
    <property type="match status" value="1"/>
</dbReference>
<dbReference type="InterPro" id="IPR052908">
    <property type="entry name" value="AP-4-A_phosphorylase"/>
</dbReference>
<name>A0A7Y0L6V3_9FIRM</name>
<dbReference type="PANTHER" id="PTHR42997">
    <property type="entry name" value="HIT FAMILY HYDROLASE"/>
    <property type="match status" value="1"/>
</dbReference>
<reference evidence="3 4" key="1">
    <citation type="submission" date="2020-04" db="EMBL/GenBank/DDBJ databases">
        <authorList>
            <person name="Zhang R."/>
            <person name="Schippers A."/>
        </authorList>
    </citation>
    <scope>NUCLEOTIDE SEQUENCE [LARGE SCALE GENOMIC DNA]</scope>
    <source>
        <strain evidence="3 4">DSM 109850</strain>
    </source>
</reference>
<dbReference type="GO" id="GO:0003824">
    <property type="term" value="F:catalytic activity"/>
    <property type="evidence" value="ECO:0007669"/>
    <property type="project" value="InterPro"/>
</dbReference>
<dbReference type="AlphaFoldDB" id="A0A7Y0L6V3"/>
<evidence type="ECO:0000313" key="3">
    <source>
        <dbReference type="EMBL" id="NMP23520.1"/>
    </source>
</evidence>
<dbReference type="InterPro" id="IPR036265">
    <property type="entry name" value="HIT-like_sf"/>
</dbReference>
<feature type="domain" description="HIT" evidence="2">
    <location>
        <begin position="7"/>
        <end position="115"/>
    </location>
</feature>
<dbReference type="RefSeq" id="WP_169100866.1">
    <property type="nucleotide sequence ID" value="NZ_JABBVZ010000054.1"/>
</dbReference>
<sequence>MPETGCPFCYPHQDPDQHIVLENETCYFLQHDHHQDILQGSGVIVPKAHRPTTFDLTEDEWLGVRALLLEARVYLGGRYGPDGYTLGWNVGRVSNQEIPHAHCHVIPRYADEPYAGKGIRHWLKQEDNRRNPR</sequence>
<keyword evidence="4" id="KW-1185">Reference proteome</keyword>
<evidence type="ECO:0000256" key="1">
    <source>
        <dbReference type="PROSITE-ProRule" id="PRU00464"/>
    </source>
</evidence>
<gene>
    <name evidence="3" type="ORF">HIJ39_14325</name>
</gene>
<dbReference type="Proteomes" id="UP000533476">
    <property type="component" value="Unassembled WGS sequence"/>
</dbReference>
<dbReference type="Gene3D" id="3.30.428.10">
    <property type="entry name" value="HIT-like"/>
    <property type="match status" value="1"/>
</dbReference>
<dbReference type="SUPFAM" id="SSF54197">
    <property type="entry name" value="HIT-like"/>
    <property type="match status" value="1"/>
</dbReference>
<dbReference type="EMBL" id="JABBVZ010000054">
    <property type="protein sequence ID" value="NMP23520.1"/>
    <property type="molecule type" value="Genomic_DNA"/>
</dbReference>
<proteinExistence type="predicted"/>
<dbReference type="InterPro" id="IPR011146">
    <property type="entry name" value="HIT-like"/>
</dbReference>
<comment type="caution">
    <text evidence="3">The sequence shown here is derived from an EMBL/GenBank/DDBJ whole genome shotgun (WGS) entry which is preliminary data.</text>
</comment>
<accession>A0A7Y0L6V3</accession>
<dbReference type="PANTHER" id="PTHR42997:SF1">
    <property type="entry name" value="AP-4-A PHOSPHORYLASE"/>
    <property type="match status" value="1"/>
</dbReference>
<evidence type="ECO:0000259" key="2">
    <source>
        <dbReference type="PROSITE" id="PS51084"/>
    </source>
</evidence>
<protein>
    <submittedName>
        <fullName evidence="3">HIT domain-containing protein</fullName>
    </submittedName>
</protein>
<feature type="short sequence motif" description="Histidine triad motif" evidence="1">
    <location>
        <begin position="100"/>
        <end position="104"/>
    </location>
</feature>
<organism evidence="3 4">
    <name type="scientific">Sulfobacillus harzensis</name>
    <dbReference type="NCBI Taxonomy" id="2729629"/>
    <lineage>
        <taxon>Bacteria</taxon>
        <taxon>Bacillati</taxon>
        <taxon>Bacillota</taxon>
        <taxon>Clostridia</taxon>
        <taxon>Eubacteriales</taxon>
        <taxon>Clostridiales Family XVII. Incertae Sedis</taxon>
        <taxon>Sulfobacillus</taxon>
    </lineage>
</organism>